<evidence type="ECO:0000256" key="6">
    <source>
        <dbReference type="ARBA" id="ARBA00023002"/>
    </source>
</evidence>
<dbReference type="InterPro" id="IPR002401">
    <property type="entry name" value="Cyt_P450_E_grp-I"/>
</dbReference>
<comment type="similarity">
    <text evidence="3">Belongs to the cytochrome P450 family.</text>
</comment>
<comment type="cofactor">
    <cofactor evidence="1">
        <name>heme</name>
        <dbReference type="ChEBI" id="CHEBI:30413"/>
    </cofactor>
</comment>
<dbReference type="Pfam" id="PF00067">
    <property type="entry name" value="p450"/>
    <property type="match status" value="1"/>
</dbReference>
<dbReference type="PANTHER" id="PTHR46300:SF7">
    <property type="entry name" value="P450, PUTATIVE (EUROFUNG)-RELATED"/>
    <property type="match status" value="1"/>
</dbReference>
<dbReference type="GO" id="GO:0004497">
    <property type="term" value="F:monooxygenase activity"/>
    <property type="evidence" value="ECO:0007669"/>
    <property type="project" value="UniProtKB-KW"/>
</dbReference>
<evidence type="ECO:0000256" key="8">
    <source>
        <dbReference type="ARBA" id="ARBA00023033"/>
    </source>
</evidence>
<dbReference type="InterPro" id="IPR050364">
    <property type="entry name" value="Cytochrome_P450_fung"/>
</dbReference>
<evidence type="ECO:0000313" key="11">
    <source>
        <dbReference type="Proteomes" id="UP001383192"/>
    </source>
</evidence>
<proteinExistence type="inferred from homology"/>
<evidence type="ECO:0000256" key="1">
    <source>
        <dbReference type="ARBA" id="ARBA00001971"/>
    </source>
</evidence>
<keyword evidence="8" id="KW-0503">Monooxygenase</keyword>
<dbReference type="CDD" id="cd11065">
    <property type="entry name" value="CYP64-like"/>
    <property type="match status" value="1"/>
</dbReference>
<comment type="caution">
    <text evidence="10">The sequence shown here is derived from an EMBL/GenBank/DDBJ whole genome shotgun (WGS) entry which is preliminary data.</text>
</comment>
<dbReference type="SUPFAM" id="SSF48264">
    <property type="entry name" value="Cytochrome P450"/>
    <property type="match status" value="1"/>
</dbReference>
<keyword evidence="4" id="KW-0349">Heme</keyword>
<organism evidence="10 11">
    <name type="scientific">Paramarasmius palmivorus</name>
    <dbReference type="NCBI Taxonomy" id="297713"/>
    <lineage>
        <taxon>Eukaryota</taxon>
        <taxon>Fungi</taxon>
        <taxon>Dikarya</taxon>
        <taxon>Basidiomycota</taxon>
        <taxon>Agaricomycotina</taxon>
        <taxon>Agaricomycetes</taxon>
        <taxon>Agaricomycetidae</taxon>
        <taxon>Agaricales</taxon>
        <taxon>Marasmiineae</taxon>
        <taxon>Marasmiaceae</taxon>
        <taxon>Paramarasmius</taxon>
    </lineage>
</organism>
<dbReference type="PRINTS" id="PR00463">
    <property type="entry name" value="EP450I"/>
</dbReference>
<keyword evidence="9" id="KW-0732">Signal</keyword>
<dbReference type="PANTHER" id="PTHR46300">
    <property type="entry name" value="P450, PUTATIVE (EUROFUNG)-RELATED-RELATED"/>
    <property type="match status" value="1"/>
</dbReference>
<dbReference type="GO" id="GO:0020037">
    <property type="term" value="F:heme binding"/>
    <property type="evidence" value="ECO:0007669"/>
    <property type="project" value="InterPro"/>
</dbReference>
<reference evidence="10 11" key="1">
    <citation type="submission" date="2024-01" db="EMBL/GenBank/DDBJ databases">
        <title>A draft genome for a cacao thread blight-causing isolate of Paramarasmius palmivorus.</title>
        <authorList>
            <person name="Baruah I.K."/>
            <person name="Bukari Y."/>
            <person name="Amoako-Attah I."/>
            <person name="Meinhardt L.W."/>
            <person name="Bailey B.A."/>
            <person name="Cohen S.P."/>
        </authorList>
    </citation>
    <scope>NUCLEOTIDE SEQUENCE [LARGE SCALE GENOMIC DNA]</scope>
    <source>
        <strain evidence="10 11">GH-12</strain>
    </source>
</reference>
<feature type="signal peptide" evidence="9">
    <location>
        <begin position="1"/>
        <end position="20"/>
    </location>
</feature>
<protein>
    <recommendedName>
        <fullName evidence="12">Cytochrome P450</fullName>
    </recommendedName>
</protein>
<evidence type="ECO:0008006" key="12">
    <source>
        <dbReference type="Google" id="ProtNLM"/>
    </source>
</evidence>
<keyword evidence="5" id="KW-0479">Metal-binding</keyword>
<evidence type="ECO:0000256" key="4">
    <source>
        <dbReference type="ARBA" id="ARBA00022617"/>
    </source>
</evidence>
<comment type="pathway">
    <text evidence="2">Secondary metabolite biosynthesis.</text>
</comment>
<evidence type="ECO:0000256" key="9">
    <source>
        <dbReference type="SAM" id="SignalP"/>
    </source>
</evidence>
<evidence type="ECO:0000256" key="2">
    <source>
        <dbReference type="ARBA" id="ARBA00005179"/>
    </source>
</evidence>
<dbReference type="InterPro" id="IPR001128">
    <property type="entry name" value="Cyt_P450"/>
</dbReference>
<sequence>MSINFLTSLVALSVIWLAYKLWKKPNSLHLPPGPKPLPIVGNALSMSQDYPWKTFAEWTKKYGDIVHVSVFGQPIVVVGSPKVAYDLFEKKSAVFSGRSESTMINELMGWSWSLGMQNYGDEWKQHRRLFHQLFNQNVVKRYQDVQQREAYALLRRLLEAPEDFMAHVRLLFAASIMDIAYGITVENHSDEYIEINEAAQAGLAAASVPGAFLVDQIPLLKHVPAWFPGAGFQKKAAHWNYLAQTMVQKPYDTVKEAFNKGEAKPSIVASLLENLPNDETSAQHERLARNIAGAAYSGGADTTVAAVDSFFLAMLRYPEVQRKAQAELAAVVGTDTLPTFEDRSRLHYINAIVKEVTRWEPVTPIAFPHYTTADEFYEGYHIPAGSMVVGNTWAFLHDPELYPEPELFKPERFLNADGTPNPNVKDPAAAVLAVFEILPPLDEQGDPMQVEPAWTPGLVQYPLPFKCRFKPRSKAAEQLIQASAL</sequence>
<dbReference type="GO" id="GO:0016705">
    <property type="term" value="F:oxidoreductase activity, acting on paired donors, with incorporation or reduction of molecular oxygen"/>
    <property type="evidence" value="ECO:0007669"/>
    <property type="project" value="InterPro"/>
</dbReference>
<keyword evidence="7" id="KW-0408">Iron</keyword>
<feature type="chain" id="PRO_5043900542" description="Cytochrome P450" evidence="9">
    <location>
        <begin position="21"/>
        <end position="485"/>
    </location>
</feature>
<dbReference type="AlphaFoldDB" id="A0AAW0CXJ6"/>
<dbReference type="Gene3D" id="1.10.630.10">
    <property type="entry name" value="Cytochrome P450"/>
    <property type="match status" value="1"/>
</dbReference>
<evidence type="ECO:0000313" key="10">
    <source>
        <dbReference type="EMBL" id="KAK7043910.1"/>
    </source>
</evidence>
<gene>
    <name evidence="10" type="ORF">VNI00_008076</name>
</gene>
<dbReference type="Proteomes" id="UP001383192">
    <property type="component" value="Unassembled WGS sequence"/>
</dbReference>
<accession>A0AAW0CXJ6</accession>
<name>A0AAW0CXJ6_9AGAR</name>
<dbReference type="InterPro" id="IPR036396">
    <property type="entry name" value="Cyt_P450_sf"/>
</dbReference>
<evidence type="ECO:0000256" key="3">
    <source>
        <dbReference type="ARBA" id="ARBA00010617"/>
    </source>
</evidence>
<keyword evidence="6" id="KW-0560">Oxidoreductase</keyword>
<keyword evidence="11" id="KW-1185">Reference proteome</keyword>
<dbReference type="GO" id="GO:0005506">
    <property type="term" value="F:iron ion binding"/>
    <property type="evidence" value="ECO:0007669"/>
    <property type="project" value="InterPro"/>
</dbReference>
<evidence type="ECO:0000256" key="7">
    <source>
        <dbReference type="ARBA" id="ARBA00023004"/>
    </source>
</evidence>
<evidence type="ECO:0000256" key="5">
    <source>
        <dbReference type="ARBA" id="ARBA00022723"/>
    </source>
</evidence>
<dbReference type="EMBL" id="JAYKXP010000027">
    <property type="protein sequence ID" value="KAK7043910.1"/>
    <property type="molecule type" value="Genomic_DNA"/>
</dbReference>